<evidence type="ECO:0000256" key="1">
    <source>
        <dbReference type="SAM" id="MobiDB-lite"/>
    </source>
</evidence>
<dbReference type="AlphaFoldDB" id="A0A127VI16"/>
<dbReference type="PATRIC" id="fig|188932.3.peg.4262"/>
<dbReference type="OrthoDB" id="1442826at2"/>
<reference evidence="3 4" key="1">
    <citation type="submission" date="2016-03" db="EMBL/GenBank/DDBJ databases">
        <title>Complete genome sequence of Pedobacter cryoconitis PAMC 27485.</title>
        <authorList>
            <person name="Lee J."/>
            <person name="Kim O.-S."/>
        </authorList>
    </citation>
    <scope>NUCLEOTIDE SEQUENCE [LARGE SCALE GENOMIC DNA]</scope>
    <source>
        <strain evidence="3 4">PAMC 27485</strain>
    </source>
</reference>
<dbReference type="EMBL" id="CP014504">
    <property type="protein sequence ID" value="AMQ00957.1"/>
    <property type="molecule type" value="Genomic_DNA"/>
</dbReference>
<evidence type="ECO:0000259" key="2">
    <source>
        <dbReference type="Pfam" id="PF25200"/>
    </source>
</evidence>
<feature type="region of interest" description="Disordered" evidence="1">
    <location>
        <begin position="152"/>
        <end position="172"/>
    </location>
</feature>
<accession>A0A127VI16</accession>
<dbReference type="RefSeq" id="WP_068404525.1">
    <property type="nucleotide sequence ID" value="NZ_CP014504.1"/>
</dbReference>
<evidence type="ECO:0000313" key="3">
    <source>
        <dbReference type="EMBL" id="AMQ00957.1"/>
    </source>
</evidence>
<name>A0A127VI16_9SPHI</name>
<dbReference type="InterPro" id="IPR057155">
    <property type="entry name" value="DUF7833"/>
</dbReference>
<evidence type="ECO:0000313" key="4">
    <source>
        <dbReference type="Proteomes" id="UP000071561"/>
    </source>
</evidence>
<dbReference type="Gene3D" id="1.10.10.10">
    <property type="entry name" value="Winged helix-like DNA-binding domain superfamily/Winged helix DNA-binding domain"/>
    <property type="match status" value="1"/>
</dbReference>
<dbReference type="Pfam" id="PF25200">
    <property type="entry name" value="DUF7833"/>
    <property type="match status" value="1"/>
</dbReference>
<sequence length="291" mass="32950">MKYIDIINHFWTLNKHYLFTPNEKAVYFALLYKWNDLHRKNPFNQSTDFLAADAGVSPSSVQRSRKALSDAGLITFKAGDGRRKNTIYSIIDLSKGSHSEHLSGIKGSQVDSLLTNKGGQKGSHSEHLSYENDTKKVVTLTDNIDKSIEESMPNVKNGEEGGVKEESFTKTSPVPIGNSSVYSSMEDVETICLTQSTIWLEHMTRKLSLKNLDEAKNWVIEFFDEQRAAGQDKRELNDARSHCYNWIKKETSKKTDDVPKGKAEAAMELHTASADYWELQKQAHMNNQNNQ</sequence>
<keyword evidence="4" id="KW-1185">Reference proteome</keyword>
<gene>
    <name evidence="3" type="ORF">AY601_4106</name>
</gene>
<feature type="domain" description="DUF7833" evidence="2">
    <location>
        <begin position="194"/>
        <end position="249"/>
    </location>
</feature>
<protein>
    <recommendedName>
        <fullName evidence="2">DUF7833 domain-containing protein</fullName>
    </recommendedName>
</protein>
<dbReference type="Proteomes" id="UP000071561">
    <property type="component" value="Chromosome"/>
</dbReference>
<feature type="compositionally biased region" description="Basic and acidic residues" evidence="1">
    <location>
        <begin position="157"/>
        <end position="168"/>
    </location>
</feature>
<dbReference type="KEGG" id="pcm:AY601_4106"/>
<proteinExistence type="predicted"/>
<dbReference type="InterPro" id="IPR036388">
    <property type="entry name" value="WH-like_DNA-bd_sf"/>
</dbReference>
<organism evidence="3 4">
    <name type="scientific">Pedobacter cryoconitis</name>
    <dbReference type="NCBI Taxonomy" id="188932"/>
    <lineage>
        <taxon>Bacteria</taxon>
        <taxon>Pseudomonadati</taxon>
        <taxon>Bacteroidota</taxon>
        <taxon>Sphingobacteriia</taxon>
        <taxon>Sphingobacteriales</taxon>
        <taxon>Sphingobacteriaceae</taxon>
        <taxon>Pedobacter</taxon>
    </lineage>
</organism>